<comment type="caution">
    <text evidence="1">The sequence shown here is derived from an EMBL/GenBank/DDBJ whole genome shotgun (WGS) entry which is preliminary data.</text>
</comment>
<dbReference type="EMBL" id="JAOPJF010000040">
    <property type="protein sequence ID" value="KAK1143362.1"/>
    <property type="molecule type" value="Genomic_DNA"/>
</dbReference>
<protein>
    <submittedName>
        <fullName evidence="1">Uncharacterized protein</fullName>
    </submittedName>
</protein>
<keyword evidence="2" id="KW-1185">Reference proteome</keyword>
<evidence type="ECO:0000313" key="1">
    <source>
        <dbReference type="EMBL" id="KAK1143362.1"/>
    </source>
</evidence>
<evidence type="ECO:0000313" key="2">
    <source>
        <dbReference type="Proteomes" id="UP001177260"/>
    </source>
</evidence>
<accession>A0ACC3B039</accession>
<organism evidence="1 2">
    <name type="scientific">Aspergillus melleus</name>
    <dbReference type="NCBI Taxonomy" id="138277"/>
    <lineage>
        <taxon>Eukaryota</taxon>
        <taxon>Fungi</taxon>
        <taxon>Dikarya</taxon>
        <taxon>Ascomycota</taxon>
        <taxon>Pezizomycotina</taxon>
        <taxon>Eurotiomycetes</taxon>
        <taxon>Eurotiomycetidae</taxon>
        <taxon>Eurotiales</taxon>
        <taxon>Aspergillaceae</taxon>
        <taxon>Aspergillus</taxon>
        <taxon>Aspergillus subgen. Circumdati</taxon>
    </lineage>
</organism>
<gene>
    <name evidence="1" type="ORF">N8T08_006690</name>
</gene>
<sequence>MSAEWSSDPPPAYEEFDPSRLAPPGHDIGQSRFFRSTASLALDPSAGGDEKRRLLLIYVHGFMGSEESFQNFPKHLHDLLTISLSESHVIYTKVYPRYKTRGPIHVARDHFSRWLFPHEAPDLDVILLGHSLGGIVSSEVALLSRNHCLKHRILGLVNFDVPFLGLHPRVVATGIGSLFHRSSDDPSDPEVPPSPGGFNVPDQNQTFDPAFSNDLHLTKWKGWSGARHFISKYSENLSRSLVRYFFSYYDHAGCMNNYPELIKRHRKLIELEAIDDWNIPADSGANRIRFVNYFTTSTGPVKKAKKGSAQDERLRSNSNTPSPQPDIKLEEPAQTHTTADEEHGDITAKHTQDQASDLDSGHGDGDEENSPPKSLRKFCYLPKDSIKGRDDLWVPVLMEGVDEVVAHQSMFLPRNIYYDQLVGDTASRIESWIHDDLTKRAVLNGGLNKSASAGVGG</sequence>
<proteinExistence type="predicted"/>
<reference evidence="1 2" key="1">
    <citation type="journal article" date="2023" name="ACS Omega">
        <title>Identification of the Neoaspergillic Acid Biosynthesis Gene Cluster by Establishing an In Vitro CRISPR-Ribonucleoprotein Genetic System in Aspergillus melleus.</title>
        <authorList>
            <person name="Yuan B."/>
            <person name="Grau M.F."/>
            <person name="Murata R.M."/>
            <person name="Torok T."/>
            <person name="Venkateswaran K."/>
            <person name="Stajich J.E."/>
            <person name="Wang C.C.C."/>
        </authorList>
    </citation>
    <scope>NUCLEOTIDE SEQUENCE [LARGE SCALE GENOMIC DNA]</scope>
    <source>
        <strain evidence="1 2">IMV 1140</strain>
    </source>
</reference>
<name>A0ACC3B039_9EURO</name>
<dbReference type="Proteomes" id="UP001177260">
    <property type="component" value="Unassembled WGS sequence"/>
</dbReference>